<comment type="caution">
    <text evidence="2">The sequence shown here is derived from an EMBL/GenBank/DDBJ whole genome shotgun (WGS) entry which is preliminary data.</text>
</comment>
<dbReference type="AlphaFoldDB" id="A0A8H6QT60"/>
<accession>A0A8H6QT60</accession>
<protein>
    <submittedName>
        <fullName evidence="2">Uncharacterized protein</fullName>
    </submittedName>
</protein>
<dbReference type="EMBL" id="JACBAG010001898">
    <property type="protein sequence ID" value="KAF7177426.1"/>
    <property type="molecule type" value="Genomic_DNA"/>
</dbReference>
<gene>
    <name evidence="2" type="ORF">CNMCM7691_005631</name>
</gene>
<sequence>MRLFAITLLAYLVCCASCFGEHGAYERVLFWYMYELDAALHGKPQLIAPRCTRGMPNRVKKCNLQQFLSFFDQSGNTSPITEDVSRKSLDGLAEIMQSHGYTGSYQANKVFDGLGRTTGNMGTVFAEVSKKMRDLKKAAKGSQDPSVENNLKNSLAAFETVNFIRQLNFSDGFSKYLREHGVDVVTKPKPWPGRETETREFLDEGRTMKKNPQHDIQTMFWEHKNEDQIHWPVVEALKAGRQILDCV</sequence>
<organism evidence="2 3">
    <name type="scientific">Aspergillus felis</name>
    <dbReference type="NCBI Taxonomy" id="1287682"/>
    <lineage>
        <taxon>Eukaryota</taxon>
        <taxon>Fungi</taxon>
        <taxon>Dikarya</taxon>
        <taxon>Ascomycota</taxon>
        <taxon>Pezizomycotina</taxon>
        <taxon>Eurotiomycetes</taxon>
        <taxon>Eurotiomycetidae</taxon>
        <taxon>Eurotiales</taxon>
        <taxon>Aspergillaceae</taxon>
        <taxon>Aspergillus</taxon>
        <taxon>Aspergillus subgen. Fumigati</taxon>
    </lineage>
</organism>
<dbReference type="Proteomes" id="UP000641853">
    <property type="component" value="Unassembled WGS sequence"/>
</dbReference>
<keyword evidence="3" id="KW-1185">Reference proteome</keyword>
<evidence type="ECO:0000313" key="3">
    <source>
        <dbReference type="Proteomes" id="UP000641853"/>
    </source>
</evidence>
<evidence type="ECO:0000256" key="1">
    <source>
        <dbReference type="SAM" id="SignalP"/>
    </source>
</evidence>
<feature type="chain" id="PRO_5034883051" evidence="1">
    <location>
        <begin position="21"/>
        <end position="247"/>
    </location>
</feature>
<name>A0A8H6QT60_9EURO</name>
<evidence type="ECO:0000313" key="2">
    <source>
        <dbReference type="EMBL" id="KAF7177426.1"/>
    </source>
</evidence>
<reference evidence="2" key="1">
    <citation type="submission" date="2020-06" db="EMBL/GenBank/DDBJ databases">
        <title>Draft genome sequences of strains closely related to Aspergillus parafelis and Aspergillus hiratsukae.</title>
        <authorList>
            <person name="Dos Santos R.A.C."/>
            <person name="Rivero-Menendez O."/>
            <person name="Steenwyk J.L."/>
            <person name="Mead M.E."/>
            <person name="Goldman G.H."/>
            <person name="Alastruey-Izquierdo A."/>
            <person name="Rokas A."/>
        </authorList>
    </citation>
    <scope>NUCLEOTIDE SEQUENCE</scope>
    <source>
        <strain evidence="2">CNM-CM7691</strain>
    </source>
</reference>
<feature type="signal peptide" evidence="1">
    <location>
        <begin position="1"/>
        <end position="20"/>
    </location>
</feature>
<keyword evidence="1" id="KW-0732">Signal</keyword>
<proteinExistence type="predicted"/>